<dbReference type="EMBL" id="QKWP01001988">
    <property type="protein sequence ID" value="RIB05401.1"/>
    <property type="molecule type" value="Genomic_DNA"/>
</dbReference>
<reference evidence="1 2" key="1">
    <citation type="submission" date="2018-06" db="EMBL/GenBank/DDBJ databases">
        <title>Comparative genomics reveals the genomic features of Rhizophagus irregularis, R. cerebriforme, R. diaphanum and Gigaspora rosea, and their symbiotic lifestyle signature.</title>
        <authorList>
            <person name="Morin E."/>
            <person name="San Clemente H."/>
            <person name="Chen E.C.H."/>
            <person name="De La Providencia I."/>
            <person name="Hainaut M."/>
            <person name="Kuo A."/>
            <person name="Kohler A."/>
            <person name="Murat C."/>
            <person name="Tang N."/>
            <person name="Roy S."/>
            <person name="Loubradou J."/>
            <person name="Henrissat B."/>
            <person name="Grigoriev I.V."/>
            <person name="Corradi N."/>
            <person name="Roux C."/>
            <person name="Martin F.M."/>
        </authorList>
    </citation>
    <scope>NUCLEOTIDE SEQUENCE [LARGE SCALE GENOMIC DNA]</scope>
    <source>
        <strain evidence="1 2">DAOM 194757</strain>
    </source>
</reference>
<organism evidence="1 2">
    <name type="scientific">Gigaspora rosea</name>
    <dbReference type="NCBI Taxonomy" id="44941"/>
    <lineage>
        <taxon>Eukaryota</taxon>
        <taxon>Fungi</taxon>
        <taxon>Fungi incertae sedis</taxon>
        <taxon>Mucoromycota</taxon>
        <taxon>Glomeromycotina</taxon>
        <taxon>Glomeromycetes</taxon>
        <taxon>Diversisporales</taxon>
        <taxon>Gigasporaceae</taxon>
        <taxon>Gigaspora</taxon>
    </lineage>
</organism>
<protein>
    <recommendedName>
        <fullName evidence="3">BACK domain-containing protein</fullName>
    </recommendedName>
</protein>
<evidence type="ECO:0008006" key="3">
    <source>
        <dbReference type="Google" id="ProtNLM"/>
    </source>
</evidence>
<proteinExistence type="predicted"/>
<dbReference type="Gene3D" id="1.25.40.420">
    <property type="match status" value="1"/>
</dbReference>
<accession>A0A397U6R6</accession>
<name>A0A397U6R6_9GLOM</name>
<evidence type="ECO:0000313" key="2">
    <source>
        <dbReference type="Proteomes" id="UP000266673"/>
    </source>
</evidence>
<dbReference type="AlphaFoldDB" id="A0A397U6R6"/>
<dbReference type="Proteomes" id="UP000266673">
    <property type="component" value="Unassembled WGS sequence"/>
</dbReference>
<dbReference type="OrthoDB" id="5948799at2759"/>
<keyword evidence="2" id="KW-1185">Reference proteome</keyword>
<sequence length="221" mass="26209">MMLLFKLEKNQILKNLMRIQMFYIRDRLILKLLYLINGANRVYGVATFKKPNISPDVFLLIFRLETPKLQRNSMKTICKNPNSFFELKEFPTLNKDILLSLAKRDDMDIEEIDIWKYLLRWGTAQFVALKKPSKGDSQKMDATKRKDNNFALLKKSLDPFILYIQFHEISCEDFYYHIRPYKKAILESIYEDLVAYLIANIMPKFSNLPSRYGSIILILFN</sequence>
<gene>
    <name evidence="1" type="ORF">C2G38_2280771</name>
</gene>
<evidence type="ECO:0000313" key="1">
    <source>
        <dbReference type="EMBL" id="RIB05401.1"/>
    </source>
</evidence>
<comment type="caution">
    <text evidence="1">The sequence shown here is derived from an EMBL/GenBank/DDBJ whole genome shotgun (WGS) entry which is preliminary data.</text>
</comment>